<feature type="domain" description="Cyclic nucleotide-binding" evidence="2">
    <location>
        <begin position="360"/>
        <end position="493"/>
    </location>
</feature>
<dbReference type="Gene3D" id="2.60.120.10">
    <property type="entry name" value="Jelly Rolls"/>
    <property type="match status" value="4"/>
</dbReference>
<feature type="domain" description="Cyclic nucleotide-binding" evidence="2">
    <location>
        <begin position="535"/>
        <end position="652"/>
    </location>
</feature>
<evidence type="ECO:0000313" key="3">
    <source>
        <dbReference type="EMBL" id="GHP09072.1"/>
    </source>
</evidence>
<feature type="region of interest" description="Disordered" evidence="1">
    <location>
        <begin position="165"/>
        <end position="213"/>
    </location>
</feature>
<feature type="compositionally biased region" description="Basic and acidic residues" evidence="1">
    <location>
        <begin position="165"/>
        <end position="178"/>
    </location>
</feature>
<comment type="caution">
    <text evidence="3">The sequence shown here is derived from an EMBL/GenBank/DDBJ whole genome shotgun (WGS) entry which is preliminary data.</text>
</comment>
<dbReference type="Pfam" id="PF00027">
    <property type="entry name" value="cNMP_binding"/>
    <property type="match status" value="1"/>
</dbReference>
<accession>A0A830HQ26</accession>
<reference evidence="3" key="1">
    <citation type="submission" date="2020-10" db="EMBL/GenBank/DDBJ databases">
        <title>Unveiling of a novel bifunctional photoreceptor, Dualchrome1, isolated from a cosmopolitan green alga.</title>
        <authorList>
            <person name="Suzuki S."/>
            <person name="Kawachi M."/>
        </authorList>
    </citation>
    <scope>NUCLEOTIDE SEQUENCE</scope>
    <source>
        <strain evidence="3">NIES 2893</strain>
    </source>
</reference>
<gene>
    <name evidence="3" type="ORF">PPROV_000780900</name>
</gene>
<dbReference type="InterPro" id="IPR000595">
    <property type="entry name" value="cNMP-bd_dom"/>
</dbReference>
<dbReference type="InterPro" id="IPR018490">
    <property type="entry name" value="cNMP-bd_dom_sf"/>
</dbReference>
<dbReference type="InterPro" id="IPR014710">
    <property type="entry name" value="RmlC-like_jellyroll"/>
</dbReference>
<dbReference type="Proteomes" id="UP000660262">
    <property type="component" value="Unassembled WGS sequence"/>
</dbReference>
<dbReference type="InterPro" id="IPR018488">
    <property type="entry name" value="cNMP-bd_CS"/>
</dbReference>
<dbReference type="PROSITE" id="PS50042">
    <property type="entry name" value="CNMP_BINDING_3"/>
    <property type="match status" value="3"/>
</dbReference>
<feature type="region of interest" description="Disordered" evidence="1">
    <location>
        <begin position="1"/>
        <end position="47"/>
    </location>
</feature>
<feature type="compositionally biased region" description="Basic and acidic residues" evidence="1">
    <location>
        <begin position="853"/>
        <end position="862"/>
    </location>
</feature>
<protein>
    <recommendedName>
        <fullName evidence="2">Cyclic nucleotide-binding domain-containing protein</fullName>
    </recommendedName>
</protein>
<sequence>MASLSLPASGGGGKGKVTTGGTTSAHASVSPDGHHLGGHLHTGVGGLHHQLADAPNATASSSLVKIKSMAAQGVQEPTLSQPADWHYKELLELPMFAAMPRVAFDLLVAEMKIVDYEPGAEIFEQGTELDRKSCFYVVVKGSVDIYAHLERRRGNAVDKRVEELAEAVDSRDRESKSRGEKKRKGKHSTPVNANDDERPEKASENSSETQENVPHLPYLVQLRRNSLEIRRLSLTVLPTQPSFARHEELFMEVKFEESNHHLGSLITTVNSSASFGEDALLARDGANVGGISFRSTSAVTGTSGVRLATLTASKYVAFVKRVGRFFFAPLQCAAIASLQHARRKTHEIALLAENCLSLSFFQALKHSVLLRVCEHIEYYQVRSGTLLFREGEQPGSRALFYILKSGHVMMYAGHPIRADRVDQAHHEGHEQMAVPLQHRITNYGAEVGGILPGESFGEKCMKRTNKNAPRTATGVCSTDCELFVLRMSSFKLLENALEDALGSAEAMQVALRKPVEHREKADIDLLIQKTKDIDFFKTLSSTVFREVCRHARLKSLSSGSVIFSEGASGDSFYIILLGSVSLHVKEVGKMESFESQLAGGAAHGQCVQILFRGQAFGEYALMRKDNRRSASAIALTDVHLMVISKDDFNDILEDAVSKEEQNEKAGFLVQYIPGLQDAYSRAISLSYGLVERSFRRNDIILREGEPGKNCFLVKEGLVQLSINRYVMQQRQGMNHPTSPRQQSFSPPRSPIRITLPLTQLGVGSICGEFALLFQKTQPYDVTATGFRCTLYEMPRDVLLNLPTASLAVVREESHYRNEKWSSRLKDILAKNPMVFERGPRISNESVGSGTAKYEPETLHKEPSASFSSELSLRSLDDEVRRIALLRPTSPNGIGGNHSPESKRGDQLPESAFACITNESLVNFQKVFRPLMSKSMGRLPQYIPSNPYWPRPHSYATDEPPREYVRNAIAHTVDSNAVATEHMRKMRLQLGKDLSRIDKEYGVDREEDQRYIDEAIKIPDDLWDRVRALEDGGPNTTVTAIKKKLHTKDEMRRHGLREEDLEEPSEIERIREKRRQRHIPPGPKLNVKVARELAFSDAAYKKAVERRMRKELEKHKGRDKTASFAKLRDRLEITTSVALEPERVELFVDEEEWARTHSNTKAIDDLHACIQMRRASGTKLRELTFNSDAVELGPMQIQQYLSSYEVGQVLC</sequence>
<proteinExistence type="predicted"/>
<dbReference type="EMBL" id="BNJQ01000023">
    <property type="protein sequence ID" value="GHP09072.1"/>
    <property type="molecule type" value="Genomic_DNA"/>
</dbReference>
<dbReference type="SMART" id="SM00100">
    <property type="entry name" value="cNMP"/>
    <property type="match status" value="3"/>
</dbReference>
<dbReference type="PANTHER" id="PTHR23011:SF28">
    <property type="entry name" value="CYCLIC NUCLEOTIDE-BINDING DOMAIN CONTAINING PROTEIN"/>
    <property type="match status" value="1"/>
</dbReference>
<evidence type="ECO:0000313" key="4">
    <source>
        <dbReference type="Proteomes" id="UP000660262"/>
    </source>
</evidence>
<feature type="domain" description="Cyclic nucleotide-binding" evidence="2">
    <location>
        <begin position="689"/>
        <end position="801"/>
    </location>
</feature>
<dbReference type="OrthoDB" id="286597at2759"/>
<dbReference type="PANTHER" id="PTHR23011">
    <property type="entry name" value="CYCLIC NUCLEOTIDE-BINDING DOMAIN CONTAINING PROTEIN"/>
    <property type="match status" value="1"/>
</dbReference>
<evidence type="ECO:0000259" key="2">
    <source>
        <dbReference type="PROSITE" id="PS50042"/>
    </source>
</evidence>
<evidence type="ECO:0000256" key="1">
    <source>
        <dbReference type="SAM" id="MobiDB-lite"/>
    </source>
</evidence>
<keyword evidence="4" id="KW-1185">Reference proteome</keyword>
<dbReference type="SUPFAM" id="SSF51206">
    <property type="entry name" value="cAMP-binding domain-like"/>
    <property type="match status" value="4"/>
</dbReference>
<feature type="region of interest" description="Disordered" evidence="1">
    <location>
        <begin position="885"/>
        <end position="905"/>
    </location>
</feature>
<dbReference type="PROSITE" id="PS00889">
    <property type="entry name" value="CNMP_BINDING_2"/>
    <property type="match status" value="1"/>
</dbReference>
<feature type="region of interest" description="Disordered" evidence="1">
    <location>
        <begin position="839"/>
        <end position="865"/>
    </location>
</feature>
<dbReference type="AlphaFoldDB" id="A0A830HQ26"/>
<name>A0A830HQ26_9CHLO</name>
<dbReference type="CDD" id="cd00038">
    <property type="entry name" value="CAP_ED"/>
    <property type="match status" value="4"/>
</dbReference>
<organism evidence="3 4">
    <name type="scientific">Pycnococcus provasolii</name>
    <dbReference type="NCBI Taxonomy" id="41880"/>
    <lineage>
        <taxon>Eukaryota</taxon>
        <taxon>Viridiplantae</taxon>
        <taxon>Chlorophyta</taxon>
        <taxon>Pseudoscourfieldiophyceae</taxon>
        <taxon>Pseudoscourfieldiales</taxon>
        <taxon>Pycnococcaceae</taxon>
        <taxon>Pycnococcus</taxon>
    </lineage>
</organism>